<comment type="subcellular location">
    <subcellularLocation>
        <location evidence="1">Cell membrane</location>
        <topology evidence="1">Peripheral membrane protein</topology>
        <orientation evidence="1">Cytoplasmic side</orientation>
    </subcellularLocation>
</comment>
<comment type="caution">
    <text evidence="3">The sequence shown here is derived from an EMBL/GenBank/DDBJ whole genome shotgun (WGS) entry which is preliminary data.</text>
</comment>
<keyword evidence="1" id="KW-1003">Cell membrane</keyword>
<proteinExistence type="inferred from homology"/>
<reference evidence="3 4" key="1">
    <citation type="submission" date="2023-12" db="EMBL/GenBank/DDBJ databases">
        <title>Stenotrophomonas guangdongensis sp. nov., isolated from wilted pepper plants (Capsicum annuum).</title>
        <authorList>
            <person name="Qiu M."/>
            <person name="Li Y."/>
            <person name="Liu Q."/>
            <person name="Zhang X."/>
            <person name="Huang Y."/>
            <person name="Guo R."/>
            <person name="Hu M."/>
            <person name="Zhou J."/>
            <person name="Zhou X."/>
        </authorList>
    </citation>
    <scope>NUCLEOTIDE SEQUENCE [LARGE SCALE GENOMIC DNA]</scope>
    <source>
        <strain evidence="3 4">MH1</strain>
    </source>
</reference>
<dbReference type="HAMAP" id="MF_00386">
    <property type="entry name" value="UPF0161_YidD"/>
    <property type="match status" value="1"/>
</dbReference>
<evidence type="ECO:0000313" key="4">
    <source>
        <dbReference type="Proteomes" id="UP001301653"/>
    </source>
</evidence>
<dbReference type="InterPro" id="IPR002696">
    <property type="entry name" value="Membr_insert_effic_factor_YidD"/>
</dbReference>
<accession>A0ABU5UZX1</accession>
<evidence type="ECO:0000313" key="3">
    <source>
        <dbReference type="EMBL" id="MEA5666636.1"/>
    </source>
</evidence>
<evidence type="ECO:0000256" key="2">
    <source>
        <dbReference type="SAM" id="MobiDB-lite"/>
    </source>
</evidence>
<gene>
    <name evidence="3" type="primary">yidD</name>
    <name evidence="3" type="ORF">VA603_03690</name>
</gene>
<dbReference type="Pfam" id="PF01809">
    <property type="entry name" value="YidD"/>
    <property type="match status" value="1"/>
</dbReference>
<dbReference type="SMART" id="SM01234">
    <property type="entry name" value="Haemolytic"/>
    <property type="match status" value="1"/>
</dbReference>
<sequence length="90" mass="10033">MAYHSGVIGRLLIAVLRLYKRFISPLLGPRCRFVPSCSEYGMEAIRVHGPLRGCWLTLLRLGRCQPFHPGGFDPVPGRPDSPSCRCTGKH</sequence>
<keyword evidence="4" id="KW-1185">Reference proteome</keyword>
<keyword evidence="1" id="KW-0472">Membrane</keyword>
<feature type="region of interest" description="Disordered" evidence="2">
    <location>
        <begin position="69"/>
        <end position="90"/>
    </location>
</feature>
<organism evidence="3 4">
    <name type="scientific">Stenotrophomonas capsici</name>
    <dbReference type="NCBI Taxonomy" id="3110230"/>
    <lineage>
        <taxon>Bacteria</taxon>
        <taxon>Pseudomonadati</taxon>
        <taxon>Pseudomonadota</taxon>
        <taxon>Gammaproteobacteria</taxon>
        <taxon>Lysobacterales</taxon>
        <taxon>Lysobacteraceae</taxon>
        <taxon>Stenotrophomonas</taxon>
    </lineage>
</organism>
<name>A0ABU5UZX1_9GAMM</name>
<dbReference type="Proteomes" id="UP001301653">
    <property type="component" value="Unassembled WGS sequence"/>
</dbReference>
<dbReference type="PANTHER" id="PTHR33383:SF1">
    <property type="entry name" value="MEMBRANE PROTEIN INSERTION EFFICIENCY FACTOR-RELATED"/>
    <property type="match status" value="1"/>
</dbReference>
<dbReference type="RefSeq" id="WP_132866063.1">
    <property type="nucleotide sequence ID" value="NZ_JAYFUH010000061.1"/>
</dbReference>
<dbReference type="PANTHER" id="PTHR33383">
    <property type="entry name" value="MEMBRANE PROTEIN INSERTION EFFICIENCY FACTOR-RELATED"/>
    <property type="match status" value="1"/>
</dbReference>
<comment type="function">
    <text evidence="1">Could be involved in insertion of integral membrane proteins into the membrane.</text>
</comment>
<comment type="similarity">
    <text evidence="1">Belongs to the UPF0161 family.</text>
</comment>
<protein>
    <recommendedName>
        <fullName evidence="1">Putative membrane protein insertion efficiency factor</fullName>
    </recommendedName>
</protein>
<evidence type="ECO:0000256" key="1">
    <source>
        <dbReference type="HAMAP-Rule" id="MF_00386"/>
    </source>
</evidence>
<dbReference type="NCBIfam" id="TIGR00278">
    <property type="entry name" value="membrane protein insertion efficiency factor YidD"/>
    <property type="match status" value="1"/>
</dbReference>
<dbReference type="EMBL" id="JAYFUH010000061">
    <property type="protein sequence ID" value="MEA5666636.1"/>
    <property type="molecule type" value="Genomic_DNA"/>
</dbReference>